<evidence type="ECO:0000313" key="2">
    <source>
        <dbReference type="EMBL" id="GAH14974.1"/>
    </source>
</evidence>
<dbReference type="InterPro" id="IPR036928">
    <property type="entry name" value="AS_sf"/>
</dbReference>
<dbReference type="PANTHER" id="PTHR11895">
    <property type="entry name" value="TRANSAMIDASE"/>
    <property type="match status" value="1"/>
</dbReference>
<dbReference type="EMBL" id="BART01034145">
    <property type="protein sequence ID" value="GAH14974.1"/>
    <property type="molecule type" value="Genomic_DNA"/>
</dbReference>
<dbReference type="InterPro" id="IPR000120">
    <property type="entry name" value="Amidase"/>
</dbReference>
<dbReference type="AlphaFoldDB" id="X1ECX3"/>
<dbReference type="GO" id="GO:0003824">
    <property type="term" value="F:catalytic activity"/>
    <property type="evidence" value="ECO:0007669"/>
    <property type="project" value="InterPro"/>
</dbReference>
<reference evidence="2" key="1">
    <citation type="journal article" date="2014" name="Front. Microbiol.">
        <title>High frequency of phylogenetically diverse reductive dehalogenase-homologous genes in deep subseafloor sedimentary metagenomes.</title>
        <authorList>
            <person name="Kawai M."/>
            <person name="Futagami T."/>
            <person name="Toyoda A."/>
            <person name="Takaki Y."/>
            <person name="Nishi S."/>
            <person name="Hori S."/>
            <person name="Arai W."/>
            <person name="Tsubouchi T."/>
            <person name="Morono Y."/>
            <person name="Uchiyama I."/>
            <person name="Ito T."/>
            <person name="Fujiyama A."/>
            <person name="Inagaki F."/>
            <person name="Takami H."/>
        </authorList>
    </citation>
    <scope>NUCLEOTIDE SEQUENCE</scope>
    <source>
        <strain evidence="2">Expedition CK06-06</strain>
    </source>
</reference>
<protein>
    <recommendedName>
        <fullName evidence="1">Amidase domain-containing protein</fullName>
    </recommendedName>
</protein>
<sequence length="93" mass="10823">MKLYEYMAYELIEKIKSKEITIEELIYQIYERIEKTEDKLHSFVHLSKEKALNKAKQLDEKLNKGKPVGRLYGLPMGIKDLICIKDSPTTCGS</sequence>
<dbReference type="Gene3D" id="3.90.1300.10">
    <property type="entry name" value="Amidase signature (AS) domain"/>
    <property type="match status" value="1"/>
</dbReference>
<evidence type="ECO:0000259" key="1">
    <source>
        <dbReference type="Pfam" id="PF01425"/>
    </source>
</evidence>
<feature type="domain" description="Amidase" evidence="1">
    <location>
        <begin position="24"/>
        <end position="93"/>
    </location>
</feature>
<name>X1ECX3_9ZZZZ</name>
<dbReference type="InterPro" id="IPR023631">
    <property type="entry name" value="Amidase_dom"/>
</dbReference>
<dbReference type="Pfam" id="PF01425">
    <property type="entry name" value="Amidase"/>
    <property type="match status" value="1"/>
</dbReference>
<organism evidence="2">
    <name type="scientific">marine sediment metagenome</name>
    <dbReference type="NCBI Taxonomy" id="412755"/>
    <lineage>
        <taxon>unclassified sequences</taxon>
        <taxon>metagenomes</taxon>
        <taxon>ecological metagenomes</taxon>
    </lineage>
</organism>
<feature type="non-terminal residue" evidence="2">
    <location>
        <position position="93"/>
    </location>
</feature>
<accession>X1ECX3</accession>
<comment type="caution">
    <text evidence="2">The sequence shown here is derived from an EMBL/GenBank/DDBJ whole genome shotgun (WGS) entry which is preliminary data.</text>
</comment>
<dbReference type="SUPFAM" id="SSF75304">
    <property type="entry name" value="Amidase signature (AS) enzymes"/>
    <property type="match status" value="1"/>
</dbReference>
<dbReference type="PANTHER" id="PTHR11895:SF151">
    <property type="entry name" value="GLUTAMYL-TRNA(GLN) AMIDOTRANSFERASE SUBUNIT A"/>
    <property type="match status" value="1"/>
</dbReference>
<proteinExistence type="predicted"/>
<gene>
    <name evidence="2" type="ORF">S01H4_58455</name>
</gene>